<gene>
    <name evidence="7" type="ORF">S7711_03045</name>
</gene>
<dbReference type="SUPFAM" id="SSF48452">
    <property type="entry name" value="TPR-like"/>
    <property type="match status" value="1"/>
</dbReference>
<feature type="compositionally biased region" description="Low complexity" evidence="5">
    <location>
        <begin position="92"/>
        <end position="102"/>
    </location>
</feature>
<keyword evidence="3" id="KW-0378">Hydrolase</keyword>
<dbReference type="PROSITE" id="PS51700">
    <property type="entry name" value="SEPARIN"/>
    <property type="match status" value="1"/>
</dbReference>
<evidence type="ECO:0000313" key="8">
    <source>
        <dbReference type="Proteomes" id="UP000028045"/>
    </source>
</evidence>
<dbReference type="Gene3D" id="1.25.40.10">
    <property type="entry name" value="Tetratricopeptide repeat domain"/>
    <property type="match status" value="1"/>
</dbReference>
<dbReference type="GO" id="GO:0051307">
    <property type="term" value="P:meiotic chromosome separation"/>
    <property type="evidence" value="ECO:0007669"/>
    <property type="project" value="TreeGrafter"/>
</dbReference>
<keyword evidence="8" id="KW-1185">Reference proteome</keyword>
<feature type="region of interest" description="Disordered" evidence="5">
    <location>
        <begin position="1270"/>
        <end position="1322"/>
    </location>
</feature>
<dbReference type="GO" id="GO:0072686">
    <property type="term" value="C:mitotic spindle"/>
    <property type="evidence" value="ECO:0007669"/>
    <property type="project" value="TreeGrafter"/>
</dbReference>
<dbReference type="GO" id="GO:0006508">
    <property type="term" value="P:proteolysis"/>
    <property type="evidence" value="ECO:0007669"/>
    <property type="project" value="InterPro"/>
</dbReference>
<dbReference type="InterPro" id="IPR030397">
    <property type="entry name" value="SEPARIN_core_dom"/>
</dbReference>
<dbReference type="EC" id="3.4.22.49" evidence="2"/>
<dbReference type="OrthoDB" id="10255632at2759"/>
<dbReference type="InterPro" id="IPR005314">
    <property type="entry name" value="Peptidase_C50"/>
</dbReference>
<dbReference type="GO" id="GO:0044732">
    <property type="term" value="C:mitotic spindle pole body"/>
    <property type="evidence" value="ECO:0007669"/>
    <property type="project" value="TreeGrafter"/>
</dbReference>
<dbReference type="GO" id="GO:0005634">
    <property type="term" value="C:nucleus"/>
    <property type="evidence" value="ECO:0007669"/>
    <property type="project" value="InterPro"/>
</dbReference>
<dbReference type="EMBL" id="KL648629">
    <property type="protein sequence ID" value="KEY67185.1"/>
    <property type="molecule type" value="Genomic_DNA"/>
</dbReference>
<accession>A0A084APF6</accession>
<comment type="catalytic activity">
    <reaction evidence="1">
        <text>All bonds known to be hydrolyzed by this endopeptidase have arginine in P1 and an acidic residue in P4. P6 is often occupied by an acidic residue or by a hydroxy-amino-acid residue, the phosphorylation of which enhances cleavage.</text>
        <dbReference type="EC" id="3.4.22.49"/>
    </reaction>
</comment>
<dbReference type="PANTHER" id="PTHR12792">
    <property type="entry name" value="EXTRA SPINDLE POLES 1-RELATED"/>
    <property type="match status" value="1"/>
</dbReference>
<dbReference type="HOGENOM" id="CLU_000454_0_0_1"/>
<dbReference type="GO" id="GO:0004197">
    <property type="term" value="F:cysteine-type endopeptidase activity"/>
    <property type="evidence" value="ECO:0007669"/>
    <property type="project" value="InterPro"/>
</dbReference>
<dbReference type="GO" id="GO:0005737">
    <property type="term" value="C:cytoplasm"/>
    <property type="evidence" value="ECO:0007669"/>
    <property type="project" value="TreeGrafter"/>
</dbReference>
<feature type="region of interest" description="Disordered" evidence="5">
    <location>
        <begin position="40"/>
        <end position="67"/>
    </location>
</feature>
<evidence type="ECO:0000256" key="3">
    <source>
        <dbReference type="ARBA" id="ARBA00022801"/>
    </source>
</evidence>
<evidence type="ECO:0000259" key="6">
    <source>
        <dbReference type="PROSITE" id="PS51700"/>
    </source>
</evidence>
<feature type="compositionally biased region" description="Polar residues" evidence="5">
    <location>
        <begin position="119"/>
        <end position="130"/>
    </location>
</feature>
<dbReference type="InterPro" id="IPR011990">
    <property type="entry name" value="TPR-like_helical_dom_sf"/>
</dbReference>
<dbReference type="Pfam" id="PF03568">
    <property type="entry name" value="Separin_C"/>
    <property type="match status" value="1"/>
</dbReference>
<protein>
    <recommendedName>
        <fullName evidence="2">separase</fullName>
        <ecNumber evidence="2">3.4.22.49</ecNumber>
    </recommendedName>
</protein>
<evidence type="ECO:0000256" key="4">
    <source>
        <dbReference type="ARBA" id="ARBA00022829"/>
    </source>
</evidence>
<sequence length="2092" mass="228346">MASLQAKTDAVKSAVASFSTCTPATVVTLKELLLPEAEATQPTAQAVKKDPSSRRNANAVSRPESMSIRDRTALATHVVNVTLKSLAEAAKPAAQPAASKQANDVQTPSGRRALRRSMTAPSSPLQPKTLNRVATSPNISTKIARNPATTPSTACLATVECARVAFAALRSIKGSTRSDPADLQLENGMSALVGKLLALGMHDQALKELRILKKRLDDTTTKEKKSASAQSSNPSNVGELLEYSDAAIERGLPTIVACQLQVLKLLAATKKPSYIASAIPFLREKHPSSPLRLLPKLAARSEKDATKVARQIASLSQTLFSLAPGVSNKDDTTALEPRLSISTQAAFEVQMLALQAQLKWWKYAGHKANMDDELLAPFLRCSRSFSRRHQADEGLVHSMISTAFEELLQGLKSQGLDLCHAPGSPAVSIYQLLGSTAHAARQYSHAYRWFRYLKTHLDPKQDPPIRIFAVSGRLMAAGLKLEELDVGMGDLVQEIIQGLDGSLSGTATDLSELLESLSSARRSTVGLLVKKLETPTRPSQEDHLDNLLRTFILRFPRFLRRWLGPSPGKDSTAKHILQFDQRRQLVLKSINQTLDAALMIVKCDIQAGSVEWPAMDEVLQDCASILSSATDPTLSSSKREELGTYHIKISSLYFSWCTHLRKLQEQTKDVKKQILQSLSRSIDAVTDCTLVQKQKAQISTKLELFADLCKAAGRVEDAIRTLRAICRSMADDGVLSDIVSSLSSEPPAVAWHKDGAASTFSRALRSIAKLDKSWNDWTFFLPELERAAVLEHLMNMASALSGRGGAANMRDPAIAALLRIYNTGRYPIRRFRVLLHLFNQNLGNECELESLIPHIEETQAQAQAGAAEDIQLARFLPHLQALYTSLSILIQPESLQPDCGATNAVSLWTSMLAALQPQEDIHSVIDDPESLLDHLHATSQLADLRGANQLRISILNLSIAIVKALKISQDGRLVEQHCLLVTTYASVGQPSKGMVVLQLVEELIKDPSTSSGEVLVHLYLSQADYCTIVGKMDEAATWVAKARDVCAGPTSSWARSKDQITISTSVLHLLQSTVSLQSGDIEGALASIKSSVRLLSHDWAKLETSLANSDSDGAASEASLSGVDLEQAKGRAIGPKFWMLAYPLIRSLLQISTVYAHIGMLQETLYYADSAWKIAESTCSSFYMAKVLAWSGSVHFRAGNIDKALTSLDDAEKRMPLEPCAFRVELARQLGEFHQSRGDSDNAARFFNIAETTARLLNEQAQVVEVITHTNSTSRPVKEKKPSTRTASRGAKTVSKPAATTASRGRKQITASKEKPAELMKEPSRPLDVYQASLLAAIVLSRTIGCIYERDWSGALANLEHAKDLPKLFGTLSQEQVITATSLIGQSMEQMIVDPVFSVLQDSTISIPAVSGTAEKEVLGKAIIQQAPARKGRAAAATGRAASNDRSLPAFADALTQAHELLLQAHSTALSCSDSSTVRRISSLLQSTMIFLSATNSAKPKQAAQAIFASVASDLARNVAWRREWLTLQPAEGITVTSSAAKKPDARLSPDMAEFQKSYVDLIPASWNVVSISLSNNDHDLCITKYQRGHSPFILRLPLERANSRDADSEIFNYRQGRQELLNIIRLANETSHSARDFTAKGERGAWWAEREALDTRLKELLDTIETTWLGGFKGIFSQHERQTELLARFQKSFQKVLDGNLPSRSRKRSRKTPKESAVTLDPRILDLFIGLGDPADPDCDFDEAVNDLLYFVVDVLQFHGERNAYDEIDFDAMVVETYDALRGYHAAAKSGDGQVDNNAHTVLVLDKSLHVFPWESLPCLQGLAVSRVPSLECLRQLIEGMRGPEHILSDGGEDGGATEQPAGHYVSAKSGTYILNPSSDLKNTQAYFQPCFRSLRSWTGIVNRAPEEAEFERALADSDIVVYFGHGSGAQYVRGKTIRRLQKCKPATFLMGCSSAALTAAGEFECYGPVWNYMMAGCPAVVGTLWDVTDRDIDRFAGRTFEEWGLFPSGAFRERKKQAGAKCRGKGRAATSDGEGGDDSSEDEVSPEEATYGTRRSLAGAVAKARTACRLRYLNAAAVVLYGIPAYVLGS</sequence>
<feature type="compositionally biased region" description="Basic and acidic residues" evidence="5">
    <location>
        <begin position="1312"/>
        <end position="1322"/>
    </location>
</feature>
<keyword evidence="4" id="KW-0159">Chromosome partition</keyword>
<evidence type="ECO:0000256" key="1">
    <source>
        <dbReference type="ARBA" id="ARBA00000451"/>
    </source>
</evidence>
<evidence type="ECO:0000256" key="5">
    <source>
        <dbReference type="SAM" id="MobiDB-lite"/>
    </source>
</evidence>
<feature type="compositionally biased region" description="Acidic residues" evidence="5">
    <location>
        <begin position="2036"/>
        <end position="2048"/>
    </location>
</feature>
<name>A0A084APF6_STACB</name>
<proteinExistence type="predicted"/>
<dbReference type="Proteomes" id="UP000028045">
    <property type="component" value="Unassembled WGS sequence"/>
</dbReference>
<feature type="domain" description="Peptidase C50" evidence="6">
    <location>
        <begin position="1869"/>
        <end position="1965"/>
    </location>
</feature>
<evidence type="ECO:0000313" key="7">
    <source>
        <dbReference type="EMBL" id="KEY67185.1"/>
    </source>
</evidence>
<dbReference type="PANTHER" id="PTHR12792:SF0">
    <property type="entry name" value="SEPARIN"/>
    <property type="match status" value="1"/>
</dbReference>
<feature type="non-terminal residue" evidence="7">
    <location>
        <position position="2092"/>
    </location>
</feature>
<feature type="region of interest" description="Disordered" evidence="5">
    <location>
        <begin position="2024"/>
        <end position="2053"/>
    </location>
</feature>
<evidence type="ECO:0000256" key="2">
    <source>
        <dbReference type="ARBA" id="ARBA00012489"/>
    </source>
</evidence>
<organism evidence="7 8">
    <name type="scientific">Stachybotrys chartarum (strain CBS 109288 / IBT 7711)</name>
    <name type="common">Toxic black mold</name>
    <name type="synonym">Stilbospora chartarum</name>
    <dbReference type="NCBI Taxonomy" id="1280523"/>
    <lineage>
        <taxon>Eukaryota</taxon>
        <taxon>Fungi</taxon>
        <taxon>Dikarya</taxon>
        <taxon>Ascomycota</taxon>
        <taxon>Pezizomycotina</taxon>
        <taxon>Sordariomycetes</taxon>
        <taxon>Hypocreomycetidae</taxon>
        <taxon>Hypocreales</taxon>
        <taxon>Stachybotryaceae</taxon>
        <taxon>Stachybotrys</taxon>
    </lineage>
</organism>
<reference evidence="7 8" key="1">
    <citation type="journal article" date="2014" name="BMC Genomics">
        <title>Comparative genome sequencing reveals chemotype-specific gene clusters in the toxigenic black mold Stachybotrys.</title>
        <authorList>
            <person name="Semeiks J."/>
            <person name="Borek D."/>
            <person name="Otwinowski Z."/>
            <person name="Grishin N.V."/>
        </authorList>
    </citation>
    <scope>NUCLEOTIDE SEQUENCE [LARGE SCALE GENOMIC DNA]</scope>
    <source>
        <strain evidence="8">CBS 109288 / IBT 7711</strain>
    </source>
</reference>
<feature type="region of interest" description="Disordered" evidence="5">
    <location>
        <begin position="92"/>
        <end position="130"/>
    </location>
</feature>